<accession>A0A0K8TUR9</accession>
<name>A0A0K8TUR9_CONLV</name>
<reference evidence="2" key="1">
    <citation type="submission" date="2015-04" db="EMBL/GenBank/DDBJ databases">
        <authorList>
            <person name="Syromyatnikov M.Y."/>
            <person name="Popov V.N."/>
        </authorList>
    </citation>
    <scope>NUCLEOTIDE SEQUENCE</scope>
    <source>
        <tissue evidence="2">Venom duct</tissue>
    </source>
</reference>
<feature type="chain" id="PRO_5005520298" evidence="1">
    <location>
        <begin position="22"/>
        <end position="99"/>
    </location>
</feature>
<feature type="signal peptide" evidence="1">
    <location>
        <begin position="1"/>
        <end position="21"/>
    </location>
</feature>
<organism evidence="2">
    <name type="scientific">Conus lenavati</name>
    <name type="common">Cone snail</name>
    <dbReference type="NCBI Taxonomy" id="1519839"/>
    <lineage>
        <taxon>Eukaryota</taxon>
        <taxon>Metazoa</taxon>
        <taxon>Spiralia</taxon>
        <taxon>Lophotrochozoa</taxon>
        <taxon>Mollusca</taxon>
        <taxon>Gastropoda</taxon>
        <taxon>Caenogastropoda</taxon>
        <taxon>Neogastropoda</taxon>
        <taxon>Conoidea</taxon>
        <taxon>Conidae</taxon>
        <taxon>Conus</taxon>
        <taxon>Splinoconus</taxon>
    </lineage>
</organism>
<dbReference type="AlphaFoldDB" id="A0A0K8TUR9"/>
<dbReference type="EMBL" id="GCVH01000088">
    <property type="protein sequence ID" value="JAI17805.1"/>
    <property type="molecule type" value="Transcribed_RNA"/>
</dbReference>
<evidence type="ECO:0000313" key="2">
    <source>
        <dbReference type="EMBL" id="JAI17805.1"/>
    </source>
</evidence>
<evidence type="ECO:0000256" key="1">
    <source>
        <dbReference type="SAM" id="SignalP"/>
    </source>
</evidence>
<sequence length="99" mass="11328">MSNIFVLVVVFSVLVVHSEHAAGFMEPMEGGLQRVMRRAELTSSLDDYPVEDVDLLQPLFRTPLKRQWCRRGMAYNPALGTCTFSVAAMRGRGRKYRRH</sequence>
<keyword evidence="1" id="KW-0732">Signal</keyword>
<proteinExistence type="predicted"/>
<protein>
    <submittedName>
        <fullName evidence="2">Conopeptide</fullName>
    </submittedName>
</protein>